<organism evidence="2 3">
    <name type="scientific">Gordonia defluvii</name>
    <dbReference type="NCBI Taxonomy" id="283718"/>
    <lineage>
        <taxon>Bacteria</taxon>
        <taxon>Bacillati</taxon>
        <taxon>Actinomycetota</taxon>
        <taxon>Actinomycetes</taxon>
        <taxon>Mycobacteriales</taxon>
        <taxon>Gordoniaceae</taxon>
        <taxon>Gordonia</taxon>
    </lineage>
</organism>
<protein>
    <submittedName>
        <fullName evidence="2">Uncharacterized protein</fullName>
    </submittedName>
</protein>
<accession>A0ABP6LE76</accession>
<evidence type="ECO:0000313" key="2">
    <source>
        <dbReference type="EMBL" id="GAA3040739.1"/>
    </source>
</evidence>
<dbReference type="Proteomes" id="UP001501035">
    <property type="component" value="Unassembled WGS sequence"/>
</dbReference>
<evidence type="ECO:0000313" key="3">
    <source>
        <dbReference type="Proteomes" id="UP001501035"/>
    </source>
</evidence>
<reference evidence="3" key="1">
    <citation type="journal article" date="2019" name="Int. J. Syst. Evol. Microbiol.">
        <title>The Global Catalogue of Microorganisms (GCM) 10K type strain sequencing project: providing services to taxonomists for standard genome sequencing and annotation.</title>
        <authorList>
            <consortium name="The Broad Institute Genomics Platform"/>
            <consortium name="The Broad Institute Genome Sequencing Center for Infectious Disease"/>
            <person name="Wu L."/>
            <person name="Ma J."/>
        </authorList>
    </citation>
    <scope>NUCLEOTIDE SEQUENCE [LARGE SCALE GENOMIC DNA]</scope>
    <source>
        <strain evidence="3">JCM 14234</strain>
    </source>
</reference>
<proteinExistence type="predicted"/>
<evidence type="ECO:0000256" key="1">
    <source>
        <dbReference type="SAM" id="MobiDB-lite"/>
    </source>
</evidence>
<keyword evidence="3" id="KW-1185">Reference proteome</keyword>
<comment type="caution">
    <text evidence="2">The sequence shown here is derived from an EMBL/GenBank/DDBJ whole genome shotgun (WGS) entry which is preliminary data.</text>
</comment>
<feature type="compositionally biased region" description="Gly residues" evidence="1">
    <location>
        <begin position="30"/>
        <end position="53"/>
    </location>
</feature>
<dbReference type="EMBL" id="BAAAVS010000025">
    <property type="protein sequence ID" value="GAA3040739.1"/>
    <property type="molecule type" value="Genomic_DNA"/>
</dbReference>
<feature type="region of interest" description="Disordered" evidence="1">
    <location>
        <begin position="30"/>
        <end position="57"/>
    </location>
</feature>
<name>A0ABP6LE76_9ACTN</name>
<gene>
    <name evidence="2" type="ORF">GCM10010528_21450</name>
</gene>
<sequence>MPPGSSSRPCGSWFSGCGFSTGLGWAGPGAAGAGAAGAGAAGAAGAEGAGAEGDGAEGDVAGVDAGELLLLGVWFVEVEHAPSTSTPAAIGANTIILIERFIVVRHAMGQLPNGGGAGAGFGLPRGAFPVMLQIKVLL</sequence>